<protein>
    <recommendedName>
        <fullName evidence="3">Tail tape measure protein</fullName>
    </recommendedName>
</protein>
<comment type="caution">
    <text evidence="1">The sequence shown here is derived from an EMBL/GenBank/DDBJ whole genome shotgun (WGS) entry which is preliminary data.</text>
</comment>
<keyword evidence="2" id="KW-1185">Reference proteome</keyword>
<dbReference type="Proteomes" id="UP000525298">
    <property type="component" value="Unassembled WGS sequence"/>
</dbReference>
<evidence type="ECO:0000313" key="2">
    <source>
        <dbReference type="Proteomes" id="UP000525298"/>
    </source>
</evidence>
<dbReference type="AlphaFoldDB" id="A0A7W0C9V5"/>
<sequence>MADHRLQIVLAGKDASQRAFRSVTSRIKGLTKSVFNMRNATVAAAGAAGIGYMIKRNLEAADAIAKTADSVGISTDALQEYRYMAERSGVATATLDKGIGAFTKRLGELKNESGALYSYLKKNNEGLVEQLKATRTTDEALQVFLSSLADVENQSARTAMSAAAFSRTAGIQMTNMVKGGTDGLDQMRDKFEDLGLAIDEKYLRQAEDAVDQITNLETVIKTQFTTAIVQAGPKVAEFTGNMADWIAENDDLITQDIPDTLGKIASGVGKVTRGVAGLADKIGDKYDIVMDFFEGIGDRIPLVDVPQDVWDLAEGKDIHRARVPFDYDKARAGQKDDAARKKTNDLIKKQTQAEKALEQQILKTRKTRGPAGQPDLAVDLSTLEDIDQIYSQTRTPIENLYTDLDRLNELFATGLMDQETYFRGIEMYGEEMAGHFDDMGRSAKDSQSSISEGWDGMMGRMANAFDGWANSYSKTLNDMLWESELTFEGITESFGKMITEMLIQSAMTDAMGALFGTDKQGGTGGGWFSGSGGDGGKAGMVQQGANWAMSALQTYFSMHEGGTVGKDGTPGIAPTGLWNNAPRLHNGLAPDEFPAILQRGERVIPKNQTQGSGGQQQVNLKNINVLDPSIVGDYMATNEGEQLIMNIVQKNRDSI</sequence>
<name>A0A7W0C9V5_9BACT</name>
<dbReference type="EMBL" id="JACDUS010000005">
    <property type="protein sequence ID" value="MBA2881836.1"/>
    <property type="molecule type" value="Genomic_DNA"/>
</dbReference>
<evidence type="ECO:0000313" key="1">
    <source>
        <dbReference type="EMBL" id="MBA2881836.1"/>
    </source>
</evidence>
<proteinExistence type="predicted"/>
<evidence type="ECO:0008006" key="3">
    <source>
        <dbReference type="Google" id="ProtNLM"/>
    </source>
</evidence>
<organism evidence="1 2">
    <name type="scientific">Desulfosalsimonas propionicica</name>
    <dbReference type="NCBI Taxonomy" id="332175"/>
    <lineage>
        <taxon>Bacteria</taxon>
        <taxon>Pseudomonadati</taxon>
        <taxon>Thermodesulfobacteriota</taxon>
        <taxon>Desulfobacteria</taxon>
        <taxon>Desulfobacterales</taxon>
        <taxon>Desulfosalsimonadaceae</taxon>
        <taxon>Desulfosalsimonas</taxon>
    </lineage>
</organism>
<gene>
    <name evidence="1" type="ORF">HNR65_002167</name>
</gene>
<reference evidence="1 2" key="1">
    <citation type="submission" date="2020-07" db="EMBL/GenBank/DDBJ databases">
        <title>Genomic Encyclopedia of Type Strains, Phase IV (KMG-IV): sequencing the most valuable type-strain genomes for metagenomic binning, comparative biology and taxonomic classification.</title>
        <authorList>
            <person name="Goeker M."/>
        </authorList>
    </citation>
    <scope>NUCLEOTIDE SEQUENCE [LARGE SCALE GENOMIC DNA]</scope>
    <source>
        <strain evidence="1 2">DSM 17721</strain>
    </source>
</reference>
<accession>A0A7W0C9V5</accession>
<dbReference type="RefSeq" id="WP_181551485.1">
    <property type="nucleotide sequence ID" value="NZ_JACDUS010000005.1"/>
</dbReference>